<evidence type="ECO:0000256" key="11">
    <source>
        <dbReference type="RuleBase" id="RU004227"/>
    </source>
</evidence>
<dbReference type="Pfam" id="PF08299">
    <property type="entry name" value="Bac_DnaA_C"/>
    <property type="match status" value="1"/>
</dbReference>
<keyword evidence="2 8" id="KW-0963">Cytoplasm</keyword>
<dbReference type="InterPro" id="IPR003593">
    <property type="entry name" value="AAA+_ATPase"/>
</dbReference>
<dbReference type="RefSeq" id="WP_133441147.1">
    <property type="nucleotide sequence ID" value="NZ_CP034726.1"/>
</dbReference>
<keyword evidence="5 8" id="KW-0067">ATP-binding</keyword>
<dbReference type="InterPro" id="IPR013317">
    <property type="entry name" value="DnaA_dom"/>
</dbReference>
<dbReference type="FunFam" id="3.40.50.300:FF:000668">
    <property type="entry name" value="Chromosomal replication initiator protein DnaA"/>
    <property type="match status" value="1"/>
</dbReference>
<dbReference type="NCBIfam" id="TIGR00362">
    <property type="entry name" value="DnaA"/>
    <property type="match status" value="1"/>
</dbReference>
<dbReference type="InterPro" id="IPR010921">
    <property type="entry name" value="Trp_repressor/repl_initiator"/>
</dbReference>
<evidence type="ECO:0000259" key="12">
    <source>
        <dbReference type="SMART" id="SM00382"/>
    </source>
</evidence>
<dbReference type="GO" id="GO:0006270">
    <property type="term" value="P:DNA replication initiation"/>
    <property type="evidence" value="ECO:0007669"/>
    <property type="project" value="UniProtKB-UniRule"/>
</dbReference>
<evidence type="ECO:0000313" key="15">
    <source>
        <dbReference type="Proteomes" id="UP000294321"/>
    </source>
</evidence>
<keyword evidence="6 8" id="KW-0446">Lipid-binding</keyword>
<feature type="binding site" evidence="8">
    <location>
        <position position="156"/>
    </location>
    <ligand>
        <name>ATP</name>
        <dbReference type="ChEBI" id="CHEBI:30616"/>
    </ligand>
</feature>
<dbReference type="InterPro" id="IPR024633">
    <property type="entry name" value="DnaA_N_dom"/>
</dbReference>
<organism evidence="14 15">
    <name type="scientific">Acetilactobacillus jinshanensis</name>
    <dbReference type="NCBI Taxonomy" id="1720083"/>
    <lineage>
        <taxon>Bacteria</taxon>
        <taxon>Bacillati</taxon>
        <taxon>Bacillota</taxon>
        <taxon>Bacilli</taxon>
        <taxon>Lactobacillales</taxon>
        <taxon>Lactobacillaceae</taxon>
        <taxon>Acetilactobacillus</taxon>
    </lineage>
</organism>
<dbReference type="EMBL" id="CP034726">
    <property type="protein sequence ID" value="QBP17601.1"/>
    <property type="molecule type" value="Genomic_DNA"/>
</dbReference>
<evidence type="ECO:0000256" key="9">
    <source>
        <dbReference type="NCBIfam" id="TIGR00362"/>
    </source>
</evidence>
<gene>
    <name evidence="8 14" type="primary">dnaA</name>
    <name evidence="14" type="ORF">ELX58_00005</name>
</gene>
<keyword evidence="7 8" id="KW-0238">DNA-binding</keyword>
<dbReference type="Gene3D" id="1.10.1750.10">
    <property type="match status" value="1"/>
</dbReference>
<keyword evidence="15" id="KW-1185">Reference proteome</keyword>
<dbReference type="Pfam" id="PF11638">
    <property type="entry name" value="DnaA_N"/>
    <property type="match status" value="1"/>
</dbReference>
<sequence>MTNYQTLWEQIRDEFKNHVSPTTYATWIKPVIPVALNKNQLILELPSPLHRDYWKAKLSPRLVEYAYKITQTDITPKFVLKEELQQKQQMEQSIQSANQSVPTFKKRTHLNPNYTFQKFVVGKGNQMAHAAALVVSDDPGKMYDPLLIYGGVGLGKTHLMQAIGNRIMQKDPKKRVKYVTSEAFTNDFVKSVQQHKSEKFRKEYRDVDVLLVDDIEFFADKGGTQEEFFHTFNDLYDDGKQIVLTSDRLPNEIPKLQDRLVSRFAWGLSVDITRPDLATRIAILKSKAKFAHIRIPNNCLEYIAQSINSNVRELEGALSRVKAYARFRQASITLSLTKNALHGLDIQKANSKAISIPAIQKMVASYFNVSVRDIKGKKRVKTIVIPRQIAMYLSREITKTSLPKIGKAFGGKDHTTVIHAYDKIKKNLKTNPDIQNYVEDLKGELQR</sequence>
<dbReference type="FunFam" id="1.10.1750.10:FF:000002">
    <property type="entry name" value="Chromosomal replication initiator protein DnaA"/>
    <property type="match status" value="1"/>
</dbReference>
<dbReference type="OrthoDB" id="9807019at2"/>
<dbReference type="SUPFAM" id="SSF52540">
    <property type="entry name" value="P-loop containing nucleoside triphosphate hydrolases"/>
    <property type="match status" value="1"/>
</dbReference>
<dbReference type="PROSITE" id="PS01008">
    <property type="entry name" value="DNAA"/>
    <property type="match status" value="1"/>
</dbReference>
<comment type="function">
    <text evidence="8 10">Plays an essential role in the initiation and regulation of chromosomal replication. ATP-DnaA binds to the origin of replication (oriC) to initiate formation of the DNA replication initiation complex once per cell cycle. Binds the DnaA box (a 9 base pair repeat at the origin) and separates the double-stranded (ds)DNA. Forms a right-handed helical filament on oriC DNA; dsDNA binds to the exterior of the filament while single-stranded (ss)DNA is stabiized in the filament's interior. The ATP-DnaA-oriC complex binds and stabilizes one strand of the AT-rich DNA unwinding element (DUE), permitting loading of DNA polymerase. After initiation quickly degrades to an ADP-DnaA complex that is not apt for DNA replication. Binds acidic phospholipids.</text>
</comment>
<evidence type="ECO:0000256" key="1">
    <source>
        <dbReference type="ARBA" id="ARBA00006583"/>
    </source>
</evidence>
<keyword evidence="4 8" id="KW-0547">Nucleotide-binding</keyword>
<dbReference type="SUPFAM" id="SSF48295">
    <property type="entry name" value="TrpR-like"/>
    <property type="match status" value="1"/>
</dbReference>
<feature type="binding site" evidence="8">
    <location>
        <position position="153"/>
    </location>
    <ligand>
        <name>ATP</name>
        <dbReference type="ChEBI" id="CHEBI:30616"/>
    </ligand>
</feature>
<feature type="domain" description="AAA+ ATPase" evidence="12">
    <location>
        <begin position="142"/>
        <end position="273"/>
    </location>
</feature>
<dbReference type="GO" id="GO:0006275">
    <property type="term" value="P:regulation of DNA replication"/>
    <property type="evidence" value="ECO:0007669"/>
    <property type="project" value="UniProtKB-UniRule"/>
</dbReference>
<dbReference type="Gene3D" id="3.30.300.180">
    <property type="match status" value="1"/>
</dbReference>
<dbReference type="PRINTS" id="PR00051">
    <property type="entry name" value="DNAA"/>
</dbReference>
<dbReference type="InterPro" id="IPR020591">
    <property type="entry name" value="Chromosome_initiator_DnaA-like"/>
</dbReference>
<comment type="subcellular location">
    <subcellularLocation>
        <location evidence="8">Cytoplasm</location>
    </subcellularLocation>
</comment>
<feature type="region of interest" description="Domain I, interacts with DnaA modulators" evidence="8">
    <location>
        <begin position="1"/>
        <end position="92"/>
    </location>
</feature>
<comment type="domain">
    <text evidence="8">Domain I is involved in oligomerization and binding regulators, domain II is flexibile and of varying length in different bacteria, domain III forms the AAA+ region, while domain IV binds dsDNA.</text>
</comment>
<comment type="caution">
    <text evidence="8">Lacks conserved residue(s) required for the propagation of feature annotation.</text>
</comment>
<evidence type="ECO:0000259" key="13">
    <source>
        <dbReference type="SMART" id="SM00760"/>
    </source>
</evidence>
<dbReference type="SMART" id="SM00382">
    <property type="entry name" value="AAA"/>
    <property type="match status" value="1"/>
</dbReference>
<keyword evidence="3 8" id="KW-0235">DNA replication</keyword>
<evidence type="ECO:0000256" key="3">
    <source>
        <dbReference type="ARBA" id="ARBA00022705"/>
    </source>
</evidence>
<dbReference type="GO" id="GO:0005737">
    <property type="term" value="C:cytoplasm"/>
    <property type="evidence" value="ECO:0007669"/>
    <property type="project" value="UniProtKB-SubCell"/>
</dbReference>
<dbReference type="InterPro" id="IPR027417">
    <property type="entry name" value="P-loop_NTPase"/>
</dbReference>
<evidence type="ECO:0000256" key="8">
    <source>
        <dbReference type="HAMAP-Rule" id="MF_00377"/>
    </source>
</evidence>
<dbReference type="Gene3D" id="1.10.8.60">
    <property type="match status" value="1"/>
</dbReference>
<dbReference type="GO" id="GO:0008289">
    <property type="term" value="F:lipid binding"/>
    <property type="evidence" value="ECO:0007669"/>
    <property type="project" value="UniProtKB-KW"/>
</dbReference>
<dbReference type="Proteomes" id="UP000294321">
    <property type="component" value="Chromosome"/>
</dbReference>
<feature type="region of interest" description="Domain III, AAA+ region" evidence="8">
    <location>
        <begin position="109"/>
        <end position="325"/>
    </location>
</feature>
<proteinExistence type="inferred from homology"/>
<dbReference type="GO" id="GO:0005886">
    <property type="term" value="C:plasma membrane"/>
    <property type="evidence" value="ECO:0007669"/>
    <property type="project" value="TreeGrafter"/>
</dbReference>
<feature type="region of interest" description="Domain IV, binds dsDNA" evidence="8">
    <location>
        <begin position="326"/>
        <end position="447"/>
    </location>
</feature>
<dbReference type="SMART" id="SM00760">
    <property type="entry name" value="Bac_DnaA_C"/>
    <property type="match status" value="1"/>
</dbReference>
<reference evidence="15" key="1">
    <citation type="submission" date="2018-12" db="EMBL/GenBank/DDBJ databases">
        <title>A new species of lactobacillus.</title>
        <authorList>
            <person name="Jian Y."/>
            <person name="Xin L."/>
            <person name="Hong Z.J."/>
            <person name="Ming L.Z."/>
            <person name="Hong X.Z."/>
        </authorList>
    </citation>
    <scope>NUCLEOTIDE SEQUENCE [LARGE SCALE GENOMIC DNA]</scope>
    <source>
        <strain evidence="15">HSLZ-75</strain>
    </source>
</reference>
<dbReference type="AlphaFoldDB" id="A0A4P6ZIS4"/>
<dbReference type="InterPro" id="IPR038454">
    <property type="entry name" value="DnaA_N_sf"/>
</dbReference>
<protein>
    <recommendedName>
        <fullName evidence="8 9">Chromosomal replication initiator protein DnaA</fullName>
    </recommendedName>
</protein>
<name>A0A4P6ZIS4_9LACO</name>
<dbReference type="PANTHER" id="PTHR30050:SF2">
    <property type="entry name" value="CHROMOSOMAL REPLICATION INITIATOR PROTEIN DNAA"/>
    <property type="match status" value="1"/>
</dbReference>
<evidence type="ECO:0000256" key="2">
    <source>
        <dbReference type="ARBA" id="ARBA00022490"/>
    </source>
</evidence>
<feature type="binding site" evidence="8">
    <location>
        <position position="155"/>
    </location>
    <ligand>
        <name>ATP</name>
        <dbReference type="ChEBI" id="CHEBI:30616"/>
    </ligand>
</feature>
<evidence type="ECO:0000256" key="10">
    <source>
        <dbReference type="RuleBase" id="RU000577"/>
    </source>
</evidence>
<comment type="similarity">
    <text evidence="1 8 11">Belongs to the DnaA family.</text>
</comment>
<feature type="binding site" evidence="8">
    <location>
        <position position="157"/>
    </location>
    <ligand>
        <name>ATP</name>
        <dbReference type="ChEBI" id="CHEBI:30616"/>
    </ligand>
</feature>
<evidence type="ECO:0000256" key="6">
    <source>
        <dbReference type="ARBA" id="ARBA00023121"/>
    </source>
</evidence>
<comment type="subunit">
    <text evidence="8">Oligomerizes as a right-handed, spiral filament on DNA at oriC.</text>
</comment>
<evidence type="ECO:0000313" key="14">
    <source>
        <dbReference type="EMBL" id="QBP17601.1"/>
    </source>
</evidence>
<dbReference type="CDD" id="cd06571">
    <property type="entry name" value="Bac_DnaA_C"/>
    <property type="match status" value="1"/>
</dbReference>
<dbReference type="HAMAP" id="MF_00377">
    <property type="entry name" value="DnaA_bact"/>
    <property type="match status" value="1"/>
</dbReference>
<feature type="domain" description="Chromosomal replication initiator DnaA C-terminal" evidence="13">
    <location>
        <begin position="355"/>
        <end position="424"/>
    </location>
</feature>
<evidence type="ECO:0000256" key="5">
    <source>
        <dbReference type="ARBA" id="ARBA00022840"/>
    </source>
</evidence>
<dbReference type="GO" id="GO:0005524">
    <property type="term" value="F:ATP binding"/>
    <property type="evidence" value="ECO:0007669"/>
    <property type="project" value="UniProtKB-UniRule"/>
</dbReference>
<evidence type="ECO:0000256" key="4">
    <source>
        <dbReference type="ARBA" id="ARBA00022741"/>
    </source>
</evidence>
<dbReference type="PANTHER" id="PTHR30050">
    <property type="entry name" value="CHROMOSOMAL REPLICATION INITIATOR PROTEIN DNAA"/>
    <property type="match status" value="1"/>
</dbReference>
<dbReference type="InterPro" id="IPR013159">
    <property type="entry name" value="DnaA_C"/>
</dbReference>
<dbReference type="CDD" id="cd00009">
    <property type="entry name" value="AAA"/>
    <property type="match status" value="1"/>
</dbReference>
<dbReference type="Pfam" id="PF00308">
    <property type="entry name" value="Bac_DnaA"/>
    <property type="match status" value="1"/>
</dbReference>
<accession>A0A4P6ZIS4</accession>
<dbReference type="InterPro" id="IPR018312">
    <property type="entry name" value="Chromosome_initiator_DnaA_CS"/>
</dbReference>
<evidence type="ECO:0000256" key="7">
    <source>
        <dbReference type="ARBA" id="ARBA00023125"/>
    </source>
</evidence>
<dbReference type="GO" id="GO:0003688">
    <property type="term" value="F:DNA replication origin binding"/>
    <property type="evidence" value="ECO:0007669"/>
    <property type="project" value="UniProtKB-UniRule"/>
</dbReference>
<dbReference type="KEGG" id="lji:ELX58_00005"/>
<dbReference type="InterPro" id="IPR001957">
    <property type="entry name" value="Chromosome_initiator_DnaA"/>
</dbReference>
<dbReference type="Gene3D" id="3.40.50.300">
    <property type="entry name" value="P-loop containing nucleotide triphosphate hydrolases"/>
    <property type="match status" value="1"/>
</dbReference>